<evidence type="ECO:0000313" key="3">
    <source>
        <dbReference type="EMBL" id="HHS52633.1"/>
    </source>
</evidence>
<dbReference type="InterPro" id="IPR054765">
    <property type="entry name" value="SLBB_dom"/>
</dbReference>
<protein>
    <recommendedName>
        <fullName evidence="2">SLBB domain-containing protein</fullName>
    </recommendedName>
</protein>
<dbReference type="InterPro" id="IPR049712">
    <property type="entry name" value="Poly_export"/>
</dbReference>
<sequence length="174" mass="19252">MEAKVKSIKNLKRWRVSGRAKMNQCFRILILLAIFAQPAHYSLAQEENLGMYKVYIWGEVKSPGAYQLATRPDIIELISTAGGPTQNADLTRVTVIKAMDGKVERINLKALVRANRRIDSSSGGLAQAVIFLTSGDVVLIPTNFWAKVKQDLPIITTLAIFANLALTIIQAQKE</sequence>
<keyword evidence="1" id="KW-0812">Transmembrane</keyword>
<accession>A0A7C6AA68</accession>
<feature type="domain" description="SLBB" evidence="2">
    <location>
        <begin position="53"/>
        <end position="116"/>
    </location>
</feature>
<evidence type="ECO:0000259" key="2">
    <source>
        <dbReference type="Pfam" id="PF22461"/>
    </source>
</evidence>
<evidence type="ECO:0000256" key="1">
    <source>
        <dbReference type="SAM" id="Phobius"/>
    </source>
</evidence>
<reference evidence="3" key="1">
    <citation type="journal article" date="2020" name="mSystems">
        <title>Genome- and Community-Level Interaction Insights into Carbon Utilization and Element Cycling Functions of Hydrothermarchaeota in Hydrothermal Sediment.</title>
        <authorList>
            <person name="Zhou Z."/>
            <person name="Liu Y."/>
            <person name="Xu W."/>
            <person name="Pan J."/>
            <person name="Luo Z.H."/>
            <person name="Li M."/>
        </authorList>
    </citation>
    <scope>NUCLEOTIDE SEQUENCE [LARGE SCALE GENOMIC DNA]</scope>
    <source>
        <strain evidence="3">SpSt-876</strain>
    </source>
</reference>
<feature type="transmembrane region" description="Helical" evidence="1">
    <location>
        <begin position="125"/>
        <end position="145"/>
    </location>
</feature>
<dbReference type="AlphaFoldDB" id="A0A7C6AA68"/>
<dbReference type="GO" id="GO:0015159">
    <property type="term" value="F:polysaccharide transmembrane transporter activity"/>
    <property type="evidence" value="ECO:0007669"/>
    <property type="project" value="InterPro"/>
</dbReference>
<dbReference type="PANTHER" id="PTHR33619:SF3">
    <property type="entry name" value="POLYSACCHARIDE EXPORT PROTEIN GFCE-RELATED"/>
    <property type="match status" value="1"/>
</dbReference>
<gene>
    <name evidence="3" type="ORF">ENW73_07200</name>
</gene>
<dbReference type="Pfam" id="PF22461">
    <property type="entry name" value="SLBB_2"/>
    <property type="match status" value="1"/>
</dbReference>
<keyword evidence="1" id="KW-1133">Transmembrane helix</keyword>
<organism evidence="3">
    <name type="scientific">candidate division WOR-3 bacterium</name>
    <dbReference type="NCBI Taxonomy" id="2052148"/>
    <lineage>
        <taxon>Bacteria</taxon>
        <taxon>Bacteria division WOR-3</taxon>
    </lineage>
</organism>
<proteinExistence type="predicted"/>
<feature type="transmembrane region" description="Helical" evidence="1">
    <location>
        <begin position="152"/>
        <end position="171"/>
    </location>
</feature>
<keyword evidence="1" id="KW-0472">Membrane</keyword>
<comment type="caution">
    <text evidence="3">The sequence shown here is derived from an EMBL/GenBank/DDBJ whole genome shotgun (WGS) entry which is preliminary data.</text>
</comment>
<dbReference type="PANTHER" id="PTHR33619">
    <property type="entry name" value="POLYSACCHARIDE EXPORT PROTEIN GFCE-RELATED"/>
    <property type="match status" value="1"/>
</dbReference>
<name>A0A7C6AA68_UNCW3</name>
<dbReference type="Gene3D" id="3.10.560.10">
    <property type="entry name" value="Outer membrane lipoprotein wza domain like"/>
    <property type="match status" value="1"/>
</dbReference>
<dbReference type="EMBL" id="DTLI01000168">
    <property type="protein sequence ID" value="HHS52633.1"/>
    <property type="molecule type" value="Genomic_DNA"/>
</dbReference>